<protein>
    <recommendedName>
        <fullName evidence="4">MARVEL domain-containing protein</fullName>
    </recommendedName>
</protein>
<name>A0A4P9YS07_ROZAC</name>
<dbReference type="EMBL" id="ML004922">
    <property type="protein sequence ID" value="RKP21901.1"/>
    <property type="molecule type" value="Genomic_DNA"/>
</dbReference>
<organism evidence="2 3">
    <name type="scientific">Rozella allomycis (strain CSF55)</name>
    <dbReference type="NCBI Taxonomy" id="988480"/>
    <lineage>
        <taxon>Eukaryota</taxon>
        <taxon>Fungi</taxon>
        <taxon>Fungi incertae sedis</taxon>
        <taxon>Cryptomycota</taxon>
        <taxon>Cryptomycota incertae sedis</taxon>
        <taxon>Rozella</taxon>
    </lineage>
</organism>
<feature type="transmembrane region" description="Helical" evidence="1">
    <location>
        <begin position="53"/>
        <end position="72"/>
    </location>
</feature>
<feature type="transmembrane region" description="Helical" evidence="1">
    <location>
        <begin position="167"/>
        <end position="186"/>
    </location>
</feature>
<evidence type="ECO:0008006" key="4">
    <source>
        <dbReference type="Google" id="ProtNLM"/>
    </source>
</evidence>
<keyword evidence="1" id="KW-0472">Membrane</keyword>
<accession>A0A4P9YS07</accession>
<keyword evidence="1" id="KW-0812">Transmembrane</keyword>
<feature type="transmembrane region" description="Helical" evidence="1">
    <location>
        <begin position="128"/>
        <end position="147"/>
    </location>
</feature>
<evidence type="ECO:0000313" key="3">
    <source>
        <dbReference type="Proteomes" id="UP000281549"/>
    </source>
</evidence>
<dbReference type="Proteomes" id="UP000281549">
    <property type="component" value="Unassembled WGS sequence"/>
</dbReference>
<proteinExistence type="predicted"/>
<feature type="transmembrane region" description="Helical" evidence="1">
    <location>
        <begin position="92"/>
        <end position="121"/>
    </location>
</feature>
<evidence type="ECO:0000256" key="1">
    <source>
        <dbReference type="SAM" id="Phobius"/>
    </source>
</evidence>
<dbReference type="AlphaFoldDB" id="A0A4P9YS07"/>
<reference evidence="3" key="1">
    <citation type="journal article" date="2018" name="Nat. Microbiol.">
        <title>Leveraging single-cell genomics to expand the fungal tree of life.</title>
        <authorList>
            <person name="Ahrendt S.R."/>
            <person name="Quandt C.A."/>
            <person name="Ciobanu D."/>
            <person name="Clum A."/>
            <person name="Salamov A."/>
            <person name="Andreopoulos B."/>
            <person name="Cheng J.F."/>
            <person name="Woyke T."/>
            <person name="Pelin A."/>
            <person name="Henrissat B."/>
            <person name="Reynolds N.K."/>
            <person name="Benny G.L."/>
            <person name="Smith M.E."/>
            <person name="James T.Y."/>
            <person name="Grigoriev I.V."/>
        </authorList>
    </citation>
    <scope>NUCLEOTIDE SEQUENCE [LARGE SCALE GENOMIC DNA]</scope>
    <source>
        <strain evidence="3">CSF55</strain>
    </source>
</reference>
<gene>
    <name evidence="2" type="ORF">ROZALSC1DRAFT_20142</name>
</gene>
<sequence length="190" mass="21445">MLSTSTTNSDVELSSPVSLNFKNFQTRDDFLFDINDKKKEVRIFEKSLQGTKISLRVISFLSCVAAIIILLSSETKNLHSLTLEKNLDVHNALTLLYIGCATSAIISLFFTVSSIFPFYFYSSAKSRFFIEVVLDILNIISNSILMLHNVNLELKNEIFDPCLLSSLVFQGTSMVCWVTSSIMNFVTIER</sequence>
<keyword evidence="1" id="KW-1133">Transmembrane helix</keyword>
<evidence type="ECO:0000313" key="2">
    <source>
        <dbReference type="EMBL" id="RKP21901.1"/>
    </source>
</evidence>